<dbReference type="PANTHER" id="PTHR43465:SF2">
    <property type="entry name" value="DUF1680 DOMAIN PROTEIN (AFU_ORTHOLOGUE AFUA_1G08910)"/>
    <property type="match status" value="1"/>
</dbReference>
<dbReference type="InterPro" id="IPR049046">
    <property type="entry name" value="Beta-AFase-like_GH127_middle"/>
</dbReference>
<evidence type="ECO:0000313" key="5">
    <source>
        <dbReference type="Proteomes" id="UP000244956"/>
    </source>
</evidence>
<feature type="chain" id="PRO_5015600228" description="Glycosyl hydrolase" evidence="1">
    <location>
        <begin position="24"/>
        <end position="695"/>
    </location>
</feature>
<dbReference type="OrthoDB" id="9757939at2"/>
<evidence type="ECO:0000313" key="4">
    <source>
        <dbReference type="EMBL" id="PWE00611.1"/>
    </source>
</evidence>
<evidence type="ECO:0000256" key="1">
    <source>
        <dbReference type="SAM" id="SignalP"/>
    </source>
</evidence>
<protein>
    <recommendedName>
        <fullName evidence="6">Glycosyl hydrolase</fullName>
    </recommendedName>
</protein>
<dbReference type="Pfam" id="PF20736">
    <property type="entry name" value="Glyco_hydro127M"/>
    <property type="match status" value="1"/>
</dbReference>
<proteinExistence type="predicted"/>
<dbReference type="PANTHER" id="PTHR43465">
    <property type="entry name" value="DUF1680 DOMAIN PROTEIN (AFU_ORTHOLOGUE AFUA_1G08910)"/>
    <property type="match status" value="1"/>
</dbReference>
<organism evidence="4 5">
    <name type="scientific">Marinilabilia rubra</name>
    <dbReference type="NCBI Taxonomy" id="2162893"/>
    <lineage>
        <taxon>Bacteria</taxon>
        <taxon>Pseudomonadati</taxon>
        <taxon>Bacteroidota</taxon>
        <taxon>Bacteroidia</taxon>
        <taxon>Marinilabiliales</taxon>
        <taxon>Marinilabiliaceae</taxon>
        <taxon>Marinilabilia</taxon>
    </lineage>
</organism>
<dbReference type="InterPro" id="IPR049174">
    <property type="entry name" value="Beta-AFase-like"/>
</dbReference>
<dbReference type="Proteomes" id="UP000244956">
    <property type="component" value="Unassembled WGS sequence"/>
</dbReference>
<evidence type="ECO:0000259" key="3">
    <source>
        <dbReference type="Pfam" id="PF20736"/>
    </source>
</evidence>
<feature type="domain" description="Non-reducing end beta-L-arabinofuranosidase-like GH127 catalytic" evidence="2">
    <location>
        <begin position="130"/>
        <end position="476"/>
    </location>
</feature>
<dbReference type="AlphaFoldDB" id="A0A2U2BC28"/>
<dbReference type="SUPFAM" id="SSF48208">
    <property type="entry name" value="Six-hairpin glycosidases"/>
    <property type="match status" value="1"/>
</dbReference>
<dbReference type="Gene3D" id="1.50.10.10">
    <property type="match status" value="1"/>
</dbReference>
<feature type="signal peptide" evidence="1">
    <location>
        <begin position="1"/>
        <end position="23"/>
    </location>
</feature>
<dbReference type="Pfam" id="PF07944">
    <property type="entry name" value="Beta-AFase-like_GH127_cat"/>
    <property type="match status" value="1"/>
</dbReference>
<dbReference type="GO" id="GO:0005975">
    <property type="term" value="P:carbohydrate metabolic process"/>
    <property type="evidence" value="ECO:0007669"/>
    <property type="project" value="InterPro"/>
</dbReference>
<evidence type="ECO:0008006" key="6">
    <source>
        <dbReference type="Google" id="ProtNLM"/>
    </source>
</evidence>
<feature type="domain" description="Non-reducing end beta-L-arabinofuranosidase-like GH127 middle" evidence="3">
    <location>
        <begin position="489"/>
        <end position="579"/>
    </location>
</feature>
<dbReference type="InterPro" id="IPR012341">
    <property type="entry name" value="6hp_glycosidase-like_sf"/>
</dbReference>
<dbReference type="RefSeq" id="WP_109262983.1">
    <property type="nucleotide sequence ID" value="NZ_QEWP01000002.1"/>
</dbReference>
<dbReference type="InterPro" id="IPR008928">
    <property type="entry name" value="6-hairpin_glycosidase_sf"/>
</dbReference>
<reference evidence="4 5" key="1">
    <citation type="submission" date="2018-05" db="EMBL/GenBank/DDBJ databases">
        <title>Marinilabilia rubrum sp. nov., isolated from saltern sediment.</title>
        <authorList>
            <person name="Zhang R."/>
        </authorList>
    </citation>
    <scope>NUCLEOTIDE SEQUENCE [LARGE SCALE GENOMIC DNA]</scope>
    <source>
        <strain evidence="4 5">WTE16</strain>
    </source>
</reference>
<dbReference type="InterPro" id="IPR012878">
    <property type="entry name" value="Beta-AFase-like_GH127_cat"/>
</dbReference>
<evidence type="ECO:0000259" key="2">
    <source>
        <dbReference type="Pfam" id="PF07944"/>
    </source>
</evidence>
<keyword evidence="1" id="KW-0732">Signal</keyword>
<name>A0A2U2BC28_9BACT</name>
<keyword evidence="5" id="KW-1185">Reference proteome</keyword>
<accession>A0A2U2BC28</accession>
<gene>
    <name evidence="4" type="ORF">DDZ16_03155</name>
</gene>
<dbReference type="EMBL" id="QEWP01000002">
    <property type="protein sequence ID" value="PWE00611.1"/>
    <property type="molecule type" value="Genomic_DNA"/>
</dbReference>
<comment type="caution">
    <text evidence="4">The sequence shown here is derived from an EMBL/GenBank/DDBJ whole genome shotgun (WGS) entry which is preliminary data.</text>
</comment>
<sequence>MKNLKCILLAGIVLLSNCFLGVAQDDGAQGKEFEKRMATASEGKNAVNRYDISFFNNPKTKLDPRFELLPFGDVRPKGWLYDIMKEDITSGFVGHLDKLAPIILKNNVFKKRRKSLTEDPGAGTQELTGAAWEISMLWWPGETLGNWWDGYVRTAYLVEDKEAMMRSDEIVDDLLSTQDKDGYIGIYSPKLRYKHKGSNGEIWSQAGVFRMLLAYYQITKKEKVLDAVEKAMAVTMKYYNEGAKSPFDLSEECFGGVSHGLMLTDACETLYRLTGKQEYQDYAVYLYKEYCAKPLNRSMNNVRYEYLMDKDILFESHSVHTFEHLRTLINSYYETGYPELKDAYETALNKLSYTILPSGAGFGNEWQNREKAKPDSTGAEFCGMFELRGFYASAAQKTGDATFADKAEKLTFNAMQGARNYNGTGLVYCKTDNCYRLDRKAPQHGFHEEDPRYKYSPTHDDAAVCCNPSYSKSWGYYVGDMWMKAHDGIAAVLYGPSILNTQVNGNKVSIEQVTNYPMSDKIEFKVSVKNDAKFALYFRKPGWVKQMTLDVEGGAFAFENGYYKVTKKWAENETVTITFENEIKPVLWENREVYFQRGPIVYAYSIKHKEEIVRDYDIPNFHDYFCLPTDESYKNISFSMNWLDVNFESNVKGGYENPWYKDNMILKVKDSKGQEVKLIPVGNTVLRRVTFPVKK</sequence>